<dbReference type="Pfam" id="PF02617">
    <property type="entry name" value="ClpS"/>
    <property type="match status" value="1"/>
</dbReference>
<gene>
    <name evidence="1 3" type="primary">clpS</name>
    <name evidence="3" type="ORF">KL86DPRO_50073</name>
</gene>
<proteinExistence type="inferred from homology"/>
<dbReference type="GO" id="GO:0006508">
    <property type="term" value="P:proteolysis"/>
    <property type="evidence" value="ECO:0007669"/>
    <property type="project" value="UniProtKB-UniRule"/>
</dbReference>
<dbReference type="PANTHER" id="PTHR33473">
    <property type="entry name" value="ATP-DEPENDENT CLP PROTEASE ADAPTER PROTEIN CLPS1, CHLOROPLASTIC"/>
    <property type="match status" value="1"/>
</dbReference>
<accession>A0A212KBR0</accession>
<protein>
    <recommendedName>
        <fullName evidence="1">ATP-dependent Clp protease adapter protein ClpS</fullName>
    </recommendedName>
</protein>
<reference evidence="3" key="1">
    <citation type="submission" date="2016-04" db="EMBL/GenBank/DDBJ databases">
        <authorList>
            <person name="Evans L.H."/>
            <person name="Alamgir A."/>
            <person name="Owens N."/>
            <person name="Weber N.D."/>
            <person name="Virtaneva K."/>
            <person name="Barbian K."/>
            <person name="Babar A."/>
            <person name="Rosenke K."/>
        </authorList>
    </citation>
    <scope>NUCLEOTIDE SEQUENCE</scope>
    <source>
        <strain evidence="3">86</strain>
    </source>
</reference>
<dbReference type="InterPro" id="IPR003769">
    <property type="entry name" value="ClpS_core"/>
</dbReference>
<comment type="subunit">
    <text evidence="1">Binds to the N-terminal domain of the chaperone ClpA.</text>
</comment>
<dbReference type="EMBL" id="FLUQ01000005">
    <property type="protein sequence ID" value="SBW09120.1"/>
    <property type="molecule type" value="Genomic_DNA"/>
</dbReference>
<dbReference type="AlphaFoldDB" id="A0A212KBR0"/>
<dbReference type="Gene3D" id="3.30.1390.10">
    <property type="match status" value="1"/>
</dbReference>
<sequence>MTLPTDPKYTPAGETVADVALKEPRHCRVLLHNDDYTTMDFVVEILCTVFHKNQDEAVAVMLAVHEKGRGDCGVYPAEVAETKVSIVHGRARAAGFPLRCSLEDV</sequence>
<dbReference type="GO" id="GO:0030163">
    <property type="term" value="P:protein catabolic process"/>
    <property type="evidence" value="ECO:0007669"/>
    <property type="project" value="InterPro"/>
</dbReference>
<name>A0A212KBR0_9DELT</name>
<evidence type="ECO:0000313" key="3">
    <source>
        <dbReference type="EMBL" id="SBW09120.1"/>
    </source>
</evidence>
<comment type="function">
    <text evidence="1">Involved in the modulation of the specificity of the ClpAP-mediated ATP-dependent protein degradation.</text>
</comment>
<dbReference type="InterPro" id="IPR022935">
    <property type="entry name" value="ClpS"/>
</dbReference>
<dbReference type="SUPFAM" id="SSF54736">
    <property type="entry name" value="ClpS-like"/>
    <property type="match status" value="1"/>
</dbReference>
<organism evidence="3">
    <name type="scientific">uncultured delta proteobacterium</name>
    <dbReference type="NCBI Taxonomy" id="34034"/>
    <lineage>
        <taxon>Bacteria</taxon>
        <taxon>Deltaproteobacteria</taxon>
        <taxon>environmental samples</taxon>
    </lineage>
</organism>
<evidence type="ECO:0000256" key="1">
    <source>
        <dbReference type="HAMAP-Rule" id="MF_00302"/>
    </source>
</evidence>
<dbReference type="InterPro" id="IPR014719">
    <property type="entry name" value="Ribosomal_bL12_C/ClpS-like"/>
</dbReference>
<dbReference type="FunFam" id="3.30.1390.10:FF:000002">
    <property type="entry name" value="ATP-dependent Clp protease adapter protein ClpS"/>
    <property type="match status" value="1"/>
</dbReference>
<comment type="similarity">
    <text evidence="1">Belongs to the ClpS family.</text>
</comment>
<feature type="domain" description="Adaptor protein ClpS core" evidence="2">
    <location>
        <begin position="22"/>
        <end position="101"/>
    </location>
</feature>
<dbReference type="PANTHER" id="PTHR33473:SF19">
    <property type="entry name" value="ATP-DEPENDENT CLP PROTEASE ADAPTER PROTEIN CLPS"/>
    <property type="match status" value="1"/>
</dbReference>
<evidence type="ECO:0000259" key="2">
    <source>
        <dbReference type="Pfam" id="PF02617"/>
    </source>
</evidence>
<dbReference type="HAMAP" id="MF_00302">
    <property type="entry name" value="ClpS"/>
    <property type="match status" value="1"/>
</dbReference>